<dbReference type="InterPro" id="IPR025405">
    <property type="entry name" value="DUF4131"/>
</dbReference>
<dbReference type="GO" id="GO:0005886">
    <property type="term" value="C:plasma membrane"/>
    <property type="evidence" value="ECO:0007669"/>
    <property type="project" value="UniProtKB-SubCell"/>
</dbReference>
<keyword evidence="5 6" id="KW-0472">Membrane</keyword>
<dbReference type="Pfam" id="PF03772">
    <property type="entry name" value="Competence"/>
    <property type="match status" value="1"/>
</dbReference>
<gene>
    <name evidence="9" type="ORF">GCM10010989_20640</name>
</gene>
<feature type="transmembrane region" description="Helical" evidence="6">
    <location>
        <begin position="258"/>
        <end position="278"/>
    </location>
</feature>
<evidence type="ECO:0000256" key="5">
    <source>
        <dbReference type="ARBA" id="ARBA00023136"/>
    </source>
</evidence>
<keyword evidence="4 6" id="KW-1133">Transmembrane helix</keyword>
<feature type="domain" description="DUF4131" evidence="8">
    <location>
        <begin position="44"/>
        <end position="197"/>
    </location>
</feature>
<dbReference type="Proteomes" id="UP000598997">
    <property type="component" value="Unassembled WGS sequence"/>
</dbReference>
<feature type="transmembrane region" description="Helical" evidence="6">
    <location>
        <begin position="45"/>
        <end position="63"/>
    </location>
</feature>
<evidence type="ECO:0000256" key="4">
    <source>
        <dbReference type="ARBA" id="ARBA00022989"/>
    </source>
</evidence>
<evidence type="ECO:0000256" key="6">
    <source>
        <dbReference type="SAM" id="Phobius"/>
    </source>
</evidence>
<dbReference type="InterPro" id="IPR052159">
    <property type="entry name" value="Competence_DNA_uptake"/>
</dbReference>
<feature type="transmembrane region" description="Helical" evidence="6">
    <location>
        <begin position="407"/>
        <end position="428"/>
    </location>
</feature>
<keyword evidence="10" id="KW-1185">Reference proteome</keyword>
<keyword evidence="3 6" id="KW-0812">Transmembrane</keyword>
<organism evidence="9 10">
    <name type="scientific">Croceicoccus pelagius</name>
    <dbReference type="NCBI Taxonomy" id="1703341"/>
    <lineage>
        <taxon>Bacteria</taxon>
        <taxon>Pseudomonadati</taxon>
        <taxon>Pseudomonadota</taxon>
        <taxon>Alphaproteobacteria</taxon>
        <taxon>Sphingomonadales</taxon>
        <taxon>Erythrobacteraceae</taxon>
        <taxon>Croceicoccus</taxon>
    </lineage>
</organism>
<feature type="transmembrane region" description="Helical" evidence="6">
    <location>
        <begin position="440"/>
        <end position="460"/>
    </location>
</feature>
<evidence type="ECO:0000259" key="7">
    <source>
        <dbReference type="Pfam" id="PF03772"/>
    </source>
</evidence>
<feature type="transmembrane region" description="Helical" evidence="6">
    <location>
        <begin position="524"/>
        <end position="542"/>
    </location>
</feature>
<comment type="subcellular location">
    <subcellularLocation>
        <location evidence="1">Cell membrane</location>
        <topology evidence="1">Multi-pass membrane protein</topology>
    </subcellularLocation>
</comment>
<evidence type="ECO:0000256" key="2">
    <source>
        <dbReference type="ARBA" id="ARBA00022475"/>
    </source>
</evidence>
<keyword evidence="2" id="KW-1003">Cell membrane</keyword>
<protein>
    <recommendedName>
        <fullName evidence="11">Competence protein ComEC</fullName>
    </recommendedName>
</protein>
<evidence type="ECO:0000256" key="1">
    <source>
        <dbReference type="ARBA" id="ARBA00004651"/>
    </source>
</evidence>
<feature type="transmembrane region" description="Helical" evidence="6">
    <location>
        <begin position="290"/>
        <end position="311"/>
    </location>
</feature>
<feature type="transmembrane region" description="Helical" evidence="6">
    <location>
        <begin position="21"/>
        <end position="39"/>
    </location>
</feature>
<sequence length="695" mass="74156">MRDLSSLRWVETALVMRQFEKMPWLAVAMLVGILVWFGLPSPGEWLVFLGLCGLSAALVLLFLDDETYPFVRGAVVSLVLMMAAGLMIAWGRSTLVGTPGIGRPVVAEMTVRVIEREEASRGRSARLLLATRDATGETIRARVTLSEEFDLPELGPGALVRARLRLMPPSRAVAPGLYDYAQAAWFDGISATGSVMSEFEVFEGARSRETSDVQADLHKLVLDRIDDAGAAGIAATLVTGERWAIPDADAEAMRNSGMAHLLSISGLHVGAVIAIVWFVSLRLLALWPALALRVPLPFVAAVAGAFAGIGYTLLTGAALPTIRACIAAILVLAAMALGRQALSMRLVAIAAIVVMLFWPEAVVGASFQLSFAAVIAIVALHNSAQVVRFRAATRQFSLPVRALRHGWMLFLTGLVIEVSLLPLVLMHFHKAGLYSAAANLFVIPLTTMVVMPLIGICLVLEPLGLSDPLWSLCGTATGWLLDIAHTTSSAPRAVKISPLVPLWLVFTIAASGTWLALWTGRSRLLGVPGMVLGILALLSLSPPDLIVSGSGRQLALNSGGNTYWLRGPENFESERIGELVGLATDDSGGSFASSLTLIDFPGARCNDAFCSIEAGGGQDVQILIGRGRVHADPDELRQACVQSDIVIAENALPHLCEPKWLMLDGRMLSRRGGAAIDIDARVVSYVRPAGDAHGW</sequence>
<evidence type="ECO:0008006" key="11">
    <source>
        <dbReference type="Google" id="ProtNLM"/>
    </source>
</evidence>
<dbReference type="Pfam" id="PF13567">
    <property type="entry name" value="DUF4131"/>
    <property type="match status" value="1"/>
</dbReference>
<feature type="transmembrane region" description="Helical" evidence="6">
    <location>
        <begin position="342"/>
        <end position="359"/>
    </location>
</feature>
<evidence type="ECO:0000256" key="3">
    <source>
        <dbReference type="ARBA" id="ARBA00022692"/>
    </source>
</evidence>
<evidence type="ECO:0000259" key="8">
    <source>
        <dbReference type="Pfam" id="PF13567"/>
    </source>
</evidence>
<evidence type="ECO:0000313" key="10">
    <source>
        <dbReference type="Proteomes" id="UP000598997"/>
    </source>
</evidence>
<feature type="domain" description="ComEC/Rec2-related protein" evidence="7">
    <location>
        <begin position="237"/>
        <end position="520"/>
    </location>
</feature>
<dbReference type="AlphaFoldDB" id="A0A916YJQ2"/>
<dbReference type="PANTHER" id="PTHR30619">
    <property type="entry name" value="DNA INTERNALIZATION/COMPETENCE PROTEIN COMEC/REC2"/>
    <property type="match status" value="1"/>
</dbReference>
<evidence type="ECO:0000313" key="9">
    <source>
        <dbReference type="EMBL" id="GGD46289.1"/>
    </source>
</evidence>
<feature type="transmembrane region" description="Helical" evidence="6">
    <location>
        <begin position="70"/>
        <end position="90"/>
    </location>
</feature>
<name>A0A916YJQ2_9SPHN</name>
<proteinExistence type="predicted"/>
<dbReference type="PANTHER" id="PTHR30619:SF1">
    <property type="entry name" value="RECOMBINATION PROTEIN 2"/>
    <property type="match status" value="1"/>
</dbReference>
<dbReference type="NCBIfam" id="TIGR00360">
    <property type="entry name" value="ComEC_N-term"/>
    <property type="match status" value="1"/>
</dbReference>
<comment type="caution">
    <text evidence="9">The sequence shown here is derived from an EMBL/GenBank/DDBJ whole genome shotgun (WGS) entry which is preliminary data.</text>
</comment>
<reference evidence="9 10" key="1">
    <citation type="journal article" date="2014" name="Int. J. Syst. Evol. Microbiol.">
        <title>Complete genome sequence of Corynebacterium casei LMG S-19264T (=DSM 44701T), isolated from a smear-ripened cheese.</title>
        <authorList>
            <consortium name="US DOE Joint Genome Institute (JGI-PGF)"/>
            <person name="Walter F."/>
            <person name="Albersmeier A."/>
            <person name="Kalinowski J."/>
            <person name="Ruckert C."/>
        </authorList>
    </citation>
    <scope>NUCLEOTIDE SEQUENCE [LARGE SCALE GENOMIC DNA]</scope>
    <source>
        <strain evidence="9 10">CGMCC 1.15358</strain>
    </source>
</reference>
<feature type="transmembrane region" description="Helical" evidence="6">
    <location>
        <begin position="499"/>
        <end position="518"/>
    </location>
</feature>
<accession>A0A916YJQ2</accession>
<dbReference type="InterPro" id="IPR004477">
    <property type="entry name" value="ComEC_N"/>
</dbReference>
<dbReference type="EMBL" id="BMIO01000006">
    <property type="protein sequence ID" value="GGD46289.1"/>
    <property type="molecule type" value="Genomic_DNA"/>
</dbReference>